<protein>
    <recommendedName>
        <fullName evidence="3">Winged helix-turn-helix domain-containing protein</fullName>
    </recommendedName>
</protein>
<evidence type="ECO:0000313" key="2">
    <source>
        <dbReference type="Proteomes" id="UP000230859"/>
    </source>
</evidence>
<name>A0A2H0LNV6_9BACT</name>
<dbReference type="InterPro" id="IPR036388">
    <property type="entry name" value="WH-like_DNA-bd_sf"/>
</dbReference>
<organism evidence="1 2">
    <name type="scientific">Candidatus Abzuiibacterium crystallinum</name>
    <dbReference type="NCBI Taxonomy" id="1974748"/>
    <lineage>
        <taxon>Bacteria</taxon>
        <taxon>Pseudomonadati</taxon>
        <taxon>Candidatus Omnitrophota</taxon>
        <taxon>Candidatus Abzuiibacterium</taxon>
    </lineage>
</organism>
<evidence type="ECO:0000313" key="1">
    <source>
        <dbReference type="EMBL" id="PIQ86123.1"/>
    </source>
</evidence>
<proteinExistence type="predicted"/>
<dbReference type="EMBL" id="PCVY01000050">
    <property type="protein sequence ID" value="PIQ86123.1"/>
    <property type="molecule type" value="Genomic_DNA"/>
</dbReference>
<dbReference type="InterPro" id="IPR019707">
    <property type="entry name" value="DUF2582"/>
</dbReference>
<dbReference type="Pfam" id="PF10771">
    <property type="entry name" value="DUF2582"/>
    <property type="match status" value="1"/>
</dbReference>
<dbReference type="AlphaFoldDB" id="A0A2H0LNV6"/>
<evidence type="ECO:0008006" key="3">
    <source>
        <dbReference type="Google" id="ProtNLM"/>
    </source>
</evidence>
<gene>
    <name evidence="1" type="ORF">COV74_06070</name>
</gene>
<sequence>MHGQCQRIGEAAGKIYQALENGSKTLEALAKETHLNDAALFNQAIGWLCREDKLRFEKKGTSSEVTLTTSSAGSCCK</sequence>
<accession>A0A2H0LNV6</accession>
<comment type="caution">
    <text evidence="1">The sequence shown here is derived from an EMBL/GenBank/DDBJ whole genome shotgun (WGS) entry which is preliminary data.</text>
</comment>
<dbReference type="Gene3D" id="1.10.10.10">
    <property type="entry name" value="Winged helix-like DNA-binding domain superfamily/Winged helix DNA-binding domain"/>
    <property type="match status" value="1"/>
</dbReference>
<reference evidence="1 2" key="1">
    <citation type="submission" date="2017-09" db="EMBL/GenBank/DDBJ databases">
        <title>Depth-based differentiation of microbial function through sediment-hosted aquifers and enrichment of novel symbionts in the deep terrestrial subsurface.</title>
        <authorList>
            <person name="Probst A.J."/>
            <person name="Ladd B."/>
            <person name="Jarett J.K."/>
            <person name="Geller-Mcgrath D.E."/>
            <person name="Sieber C.M."/>
            <person name="Emerson J.B."/>
            <person name="Anantharaman K."/>
            <person name="Thomas B.C."/>
            <person name="Malmstrom R."/>
            <person name="Stieglmeier M."/>
            <person name="Klingl A."/>
            <person name="Woyke T."/>
            <person name="Ryan C.M."/>
            <person name="Banfield J.F."/>
        </authorList>
    </citation>
    <scope>NUCLEOTIDE SEQUENCE [LARGE SCALE GENOMIC DNA]</scope>
    <source>
        <strain evidence="1">CG11_big_fil_rev_8_21_14_0_20_45_26</strain>
    </source>
</reference>
<dbReference type="Proteomes" id="UP000230859">
    <property type="component" value="Unassembled WGS sequence"/>
</dbReference>